<comment type="caution">
    <text evidence="2">The sequence shown here is derived from an EMBL/GenBank/DDBJ whole genome shotgun (WGS) entry which is preliminary data.</text>
</comment>
<feature type="compositionally biased region" description="Basic residues" evidence="1">
    <location>
        <begin position="1"/>
        <end position="24"/>
    </location>
</feature>
<proteinExistence type="predicted"/>
<sequence length="197" mass="22231">MQMHEKVKRKLAKQSAKRPAKRMKSSQYPRPQAFHDRLVGVFSFDNAIPVINEYLASIWIDADNRGFLLNWNIDNLKAFVATANDQLPANAPRWMQTPPPHMTANTLVDDIVRVLREDAGGGCGRVLLAPNNMAQYGNIMGKLRDVQSENFMRVVGQVAFGKVEQHLATTYNLTENQAQQSVRNHITISLNGSRLFE</sequence>
<gene>
    <name evidence="2" type="ORF">V7S43_013533</name>
</gene>
<organism evidence="2 3">
    <name type="scientific">Phytophthora oleae</name>
    <dbReference type="NCBI Taxonomy" id="2107226"/>
    <lineage>
        <taxon>Eukaryota</taxon>
        <taxon>Sar</taxon>
        <taxon>Stramenopiles</taxon>
        <taxon>Oomycota</taxon>
        <taxon>Peronosporomycetes</taxon>
        <taxon>Peronosporales</taxon>
        <taxon>Peronosporaceae</taxon>
        <taxon>Phytophthora</taxon>
    </lineage>
</organism>
<protein>
    <submittedName>
        <fullName evidence="2">Uncharacterized protein</fullName>
    </submittedName>
</protein>
<reference evidence="2 3" key="1">
    <citation type="submission" date="2024-09" db="EMBL/GenBank/DDBJ databases">
        <title>Genome sequencing and assembly of Phytophthora oleae, isolate VK10A, causative agent of rot of olive drupes.</title>
        <authorList>
            <person name="Conti Taguali S."/>
            <person name="Riolo M."/>
            <person name="La Spada F."/>
            <person name="Cacciola S.O."/>
            <person name="Dionisio G."/>
        </authorList>
    </citation>
    <scope>NUCLEOTIDE SEQUENCE [LARGE SCALE GENOMIC DNA]</scope>
    <source>
        <strain evidence="2 3">VK10A</strain>
    </source>
</reference>
<dbReference type="EMBL" id="JBIMZQ010000036">
    <property type="protein sequence ID" value="KAL3661328.1"/>
    <property type="molecule type" value="Genomic_DNA"/>
</dbReference>
<evidence type="ECO:0000313" key="3">
    <source>
        <dbReference type="Proteomes" id="UP001632037"/>
    </source>
</evidence>
<dbReference type="AlphaFoldDB" id="A0ABD3F3N0"/>
<name>A0ABD3F3N0_9STRA</name>
<accession>A0ABD3F3N0</accession>
<evidence type="ECO:0000313" key="2">
    <source>
        <dbReference type="EMBL" id="KAL3661328.1"/>
    </source>
</evidence>
<dbReference type="Proteomes" id="UP001632037">
    <property type="component" value="Unassembled WGS sequence"/>
</dbReference>
<evidence type="ECO:0000256" key="1">
    <source>
        <dbReference type="SAM" id="MobiDB-lite"/>
    </source>
</evidence>
<feature type="region of interest" description="Disordered" evidence="1">
    <location>
        <begin position="1"/>
        <end position="29"/>
    </location>
</feature>
<keyword evidence="3" id="KW-1185">Reference proteome</keyword>